<sequence length="173" mass="18160">MSLFFTYDLEGNLIEIDADPVFTSMERSPTVAAFPADLRGVMISIPAKDGKPRLAFAPLSLFGTGENLTKLTTRVAKKPDWADLGTVILAETTPAARGNGVSSIDVACQLAEVGDGLLVTPVGKLPAGFMIGTATCQTAGTIQVPVFHPAQDAQATFSFTCAVVAFRKEVVTP</sequence>
<organism evidence="1">
    <name type="scientific">Pseudomonas phage Arace01</name>
    <dbReference type="NCBI Taxonomy" id="3138526"/>
    <lineage>
        <taxon>Viruses</taxon>
    </lineage>
</organism>
<evidence type="ECO:0000313" key="1">
    <source>
        <dbReference type="EMBL" id="XAI69746.1"/>
    </source>
</evidence>
<proteinExistence type="predicted"/>
<name>A0AAU6VZE2_9VIRU</name>
<dbReference type="EMBL" id="PP179312">
    <property type="protein sequence ID" value="XAI69746.1"/>
    <property type="molecule type" value="Genomic_DNA"/>
</dbReference>
<gene>
    <name evidence="1" type="ORF">Arace01_00080</name>
</gene>
<protein>
    <submittedName>
        <fullName evidence="1">Uncharacterized protein</fullName>
    </submittedName>
</protein>
<reference evidence="1" key="1">
    <citation type="journal article" date="2024" name="J. Gen. Virol.">
        <title>Novel phages of Pseudomonas syringae unveil numerous potential auxiliary metabolic genes.</title>
        <authorList>
            <person name="Feltin C."/>
            <person name="Garneau J.R."/>
            <person name="Morris C.E."/>
            <person name="Berard A."/>
            <person name="Torres-Barcelo C."/>
        </authorList>
    </citation>
    <scope>NUCLEOTIDE SEQUENCE</scope>
</reference>
<accession>A0AAU6VZE2</accession>